<gene>
    <name evidence="1" type="ORF">UFOPK3342_00706</name>
</gene>
<proteinExistence type="predicted"/>
<organism evidence="1">
    <name type="scientific">freshwater metagenome</name>
    <dbReference type="NCBI Taxonomy" id="449393"/>
    <lineage>
        <taxon>unclassified sequences</taxon>
        <taxon>metagenomes</taxon>
        <taxon>ecological metagenomes</taxon>
    </lineage>
</organism>
<sequence length="163" mass="18442">MSSGTCPGCLSDVSIRTILWGLPTEQPDPDVYVTGGCCIEEDMPEMQCITCDWQGSLAEVEHATRMRRFIWTGEDLPGMIFHKKFRITHEVLTALEASQVWQSTVSFKSMFTAESIFGPEGKLRWLWNSSWDTEDAMRSDLYTNMGGGVPVEILEELIRLIID</sequence>
<protein>
    <submittedName>
        <fullName evidence="1">Unannotated protein</fullName>
    </submittedName>
</protein>
<evidence type="ECO:0000313" key="1">
    <source>
        <dbReference type="EMBL" id="CAB4866138.1"/>
    </source>
</evidence>
<name>A0A6J7DA92_9ZZZZ</name>
<accession>A0A6J7DA92</accession>
<dbReference type="EMBL" id="CAFBLH010000018">
    <property type="protein sequence ID" value="CAB4866138.1"/>
    <property type="molecule type" value="Genomic_DNA"/>
</dbReference>
<reference evidence="1" key="1">
    <citation type="submission" date="2020-05" db="EMBL/GenBank/DDBJ databases">
        <authorList>
            <person name="Chiriac C."/>
            <person name="Salcher M."/>
            <person name="Ghai R."/>
            <person name="Kavagutti S V."/>
        </authorList>
    </citation>
    <scope>NUCLEOTIDE SEQUENCE</scope>
</reference>
<dbReference type="AlphaFoldDB" id="A0A6J7DA92"/>